<dbReference type="GO" id="GO:0003964">
    <property type="term" value="F:RNA-directed DNA polymerase activity"/>
    <property type="evidence" value="ECO:0007669"/>
    <property type="project" value="UniProtKB-KW"/>
</dbReference>
<dbReference type="CDD" id="cd00303">
    <property type="entry name" value="retropepsin_like"/>
    <property type="match status" value="1"/>
</dbReference>
<dbReference type="Pfam" id="PF08284">
    <property type="entry name" value="RVP_2"/>
    <property type="match status" value="1"/>
</dbReference>
<dbReference type="EC" id="2.7.7.49" evidence="1"/>
<dbReference type="EMBL" id="BQNB010012276">
    <property type="protein sequence ID" value="GJT01510.1"/>
    <property type="molecule type" value="Genomic_DNA"/>
</dbReference>
<dbReference type="SUPFAM" id="SSF50630">
    <property type="entry name" value="Acid proteases"/>
    <property type="match status" value="1"/>
</dbReference>
<comment type="caution">
    <text evidence="11">The sequence shown here is derived from an EMBL/GenBank/DDBJ whole genome shotgun (WGS) entry which is preliminary data.</text>
</comment>
<dbReference type="InterPro" id="IPR036397">
    <property type="entry name" value="RNaseH_sf"/>
</dbReference>
<keyword evidence="2" id="KW-0808">Transferase</keyword>
<evidence type="ECO:0000256" key="1">
    <source>
        <dbReference type="ARBA" id="ARBA00012493"/>
    </source>
</evidence>
<dbReference type="CDD" id="cd09274">
    <property type="entry name" value="RNase_HI_RT_Ty3"/>
    <property type="match status" value="1"/>
</dbReference>
<keyword evidence="6" id="KW-0378">Hydrolase</keyword>
<reference evidence="11" key="1">
    <citation type="journal article" date="2022" name="Int. J. Mol. Sci.">
        <title>Draft Genome of Tanacetum Coccineum: Genomic Comparison of Closely Related Tanacetum-Family Plants.</title>
        <authorList>
            <person name="Yamashiro T."/>
            <person name="Shiraishi A."/>
            <person name="Nakayama K."/>
            <person name="Satake H."/>
        </authorList>
    </citation>
    <scope>NUCLEOTIDE SEQUENCE</scope>
</reference>
<dbReference type="Proteomes" id="UP001151760">
    <property type="component" value="Unassembled WGS sequence"/>
</dbReference>
<keyword evidence="4" id="KW-0540">Nuclease</keyword>
<keyword evidence="3" id="KW-0548">Nucleotidyltransferase</keyword>
<evidence type="ECO:0000256" key="5">
    <source>
        <dbReference type="ARBA" id="ARBA00022759"/>
    </source>
</evidence>
<evidence type="ECO:0000256" key="2">
    <source>
        <dbReference type="ARBA" id="ARBA00022679"/>
    </source>
</evidence>
<dbReference type="Gene3D" id="2.40.70.10">
    <property type="entry name" value="Acid Proteases"/>
    <property type="match status" value="1"/>
</dbReference>
<dbReference type="Pfam" id="PF17917">
    <property type="entry name" value="RT_RNaseH"/>
    <property type="match status" value="1"/>
</dbReference>
<gene>
    <name evidence="11" type="ORF">Tco_0822679</name>
</gene>
<evidence type="ECO:0000256" key="6">
    <source>
        <dbReference type="ARBA" id="ARBA00022801"/>
    </source>
</evidence>
<dbReference type="InterPro" id="IPR043502">
    <property type="entry name" value="DNA/RNA_pol_sf"/>
</dbReference>
<keyword evidence="5" id="KW-0255">Endonuclease</keyword>
<feature type="compositionally biased region" description="Acidic residues" evidence="9">
    <location>
        <begin position="25"/>
        <end position="62"/>
    </location>
</feature>
<dbReference type="Gene3D" id="3.30.70.270">
    <property type="match status" value="1"/>
</dbReference>
<feature type="region of interest" description="Disordered" evidence="9">
    <location>
        <begin position="1"/>
        <end position="87"/>
    </location>
</feature>
<keyword evidence="8" id="KW-0175">Coiled coil</keyword>
<proteinExistence type="predicted"/>
<evidence type="ECO:0000313" key="11">
    <source>
        <dbReference type="EMBL" id="GJT01510.1"/>
    </source>
</evidence>
<evidence type="ECO:0000256" key="8">
    <source>
        <dbReference type="SAM" id="Coils"/>
    </source>
</evidence>
<name>A0ABQ5AFR6_9ASTR</name>
<reference evidence="11" key="2">
    <citation type="submission" date="2022-01" db="EMBL/GenBank/DDBJ databases">
        <authorList>
            <person name="Yamashiro T."/>
            <person name="Shiraishi A."/>
            <person name="Satake H."/>
            <person name="Nakayama K."/>
        </authorList>
    </citation>
    <scope>NUCLEOTIDE SEQUENCE</scope>
</reference>
<keyword evidence="7 11" id="KW-0695">RNA-directed DNA polymerase</keyword>
<keyword evidence="12" id="KW-1185">Reference proteome</keyword>
<feature type="coiled-coil region" evidence="8">
    <location>
        <begin position="142"/>
        <end position="169"/>
    </location>
</feature>
<evidence type="ECO:0000256" key="7">
    <source>
        <dbReference type="ARBA" id="ARBA00022918"/>
    </source>
</evidence>
<sequence>MNHDDEVPVVEPNQHNDAPVVPEPVLEDEDEDPEEVEFEKEEDPQEDEDDIEIDIEEDENEPELTYPYEKVDSLNPLPPAFESEPDDEIEVENPIEHEDETIPVSVYEVGESSTAVIPREDGDRLLPGFMIRDIDSLFGRMCKKLKKELEEAKLSNTFLRMQNERVERDLYWTRVRAHEFYQEMIGKGFVFEERPNEAIDVPIKDVKSSSLKEIMPPKSAPMTQVAMRRMIKESVDAAIVVERERKAKVGNDASGSGPGEVTSSKPENLSKVVRMAHKLMEQKSQARNEIILEGKKRKWENHKGNARAMVAAPTDGKLPLCECCFTRHVGPCDQMPQVWKGWTQVEKVKQEEVREVHARAYAIKDAEMKGPNVVTGTFLLNNRYASVLFDSGSDRSFVNTRFSSFLDIKPIKIEDSYEVELADRRIVSTNTVLKGCTLSLVNHIFKIDLMPIELGTFDVIIGMDWLVKHDVVIVCGEKVIHIPYENKTLIVEGDKGGSRLKVISCIKARKYVEQGCHLFLAHVTKNKSKEKRLEDVPVIRDFPEYEWGSEEEEAFQTLKQKLCSAPILALPEGTEDFVVYCDASLKGYGAVLMQREKVIAYASRKLKVHEENYTTHDLELGAVIFALRLWRHYLYGTKYVVFTNHNSLQYILNHKELNLRQRRWIELLSDYDCEIRYHPGKANVVADTLSRKERDKPLRVRALMMTVHNNLPKQIREAQEEAMKR</sequence>
<accession>A0ABQ5AFR6</accession>
<evidence type="ECO:0000256" key="9">
    <source>
        <dbReference type="SAM" id="MobiDB-lite"/>
    </source>
</evidence>
<dbReference type="Gene3D" id="3.30.420.10">
    <property type="entry name" value="Ribonuclease H-like superfamily/Ribonuclease H"/>
    <property type="match status" value="1"/>
</dbReference>
<organism evidence="11 12">
    <name type="scientific">Tanacetum coccineum</name>
    <dbReference type="NCBI Taxonomy" id="301880"/>
    <lineage>
        <taxon>Eukaryota</taxon>
        <taxon>Viridiplantae</taxon>
        <taxon>Streptophyta</taxon>
        <taxon>Embryophyta</taxon>
        <taxon>Tracheophyta</taxon>
        <taxon>Spermatophyta</taxon>
        <taxon>Magnoliopsida</taxon>
        <taxon>eudicotyledons</taxon>
        <taxon>Gunneridae</taxon>
        <taxon>Pentapetalae</taxon>
        <taxon>asterids</taxon>
        <taxon>campanulids</taxon>
        <taxon>Asterales</taxon>
        <taxon>Asteraceae</taxon>
        <taxon>Asteroideae</taxon>
        <taxon>Anthemideae</taxon>
        <taxon>Anthemidinae</taxon>
        <taxon>Tanacetum</taxon>
    </lineage>
</organism>
<evidence type="ECO:0000313" key="12">
    <source>
        <dbReference type="Proteomes" id="UP001151760"/>
    </source>
</evidence>
<dbReference type="InterPro" id="IPR043128">
    <property type="entry name" value="Rev_trsase/Diguanyl_cyclase"/>
</dbReference>
<dbReference type="InterPro" id="IPR041373">
    <property type="entry name" value="RT_RNaseH"/>
</dbReference>
<dbReference type="PANTHER" id="PTHR34072:SF52">
    <property type="entry name" value="RIBONUCLEASE H"/>
    <property type="match status" value="1"/>
</dbReference>
<dbReference type="SUPFAM" id="SSF56672">
    <property type="entry name" value="DNA/RNA polymerases"/>
    <property type="match status" value="1"/>
</dbReference>
<dbReference type="InterPro" id="IPR021109">
    <property type="entry name" value="Peptidase_aspartic_dom_sf"/>
</dbReference>
<evidence type="ECO:0000256" key="4">
    <source>
        <dbReference type="ARBA" id="ARBA00022722"/>
    </source>
</evidence>
<dbReference type="PANTHER" id="PTHR34072">
    <property type="entry name" value="ENZYMATIC POLYPROTEIN-RELATED"/>
    <property type="match status" value="1"/>
</dbReference>
<protein>
    <recommendedName>
        <fullName evidence="1">RNA-directed DNA polymerase</fullName>
        <ecNumber evidence="1">2.7.7.49</ecNumber>
    </recommendedName>
</protein>
<evidence type="ECO:0000259" key="10">
    <source>
        <dbReference type="Pfam" id="PF17917"/>
    </source>
</evidence>
<evidence type="ECO:0000256" key="3">
    <source>
        <dbReference type="ARBA" id="ARBA00022695"/>
    </source>
</evidence>
<feature type="domain" description="Reverse transcriptase RNase H-like" evidence="10">
    <location>
        <begin position="574"/>
        <end position="671"/>
    </location>
</feature>